<evidence type="ECO:0000256" key="1">
    <source>
        <dbReference type="SAM" id="Phobius"/>
    </source>
</evidence>
<name>A0A8S5QKV2_9CAUD</name>
<organism evidence="2">
    <name type="scientific">Siphoviridae sp. ctVCm11</name>
    <dbReference type="NCBI Taxonomy" id="2826358"/>
    <lineage>
        <taxon>Viruses</taxon>
        <taxon>Duplodnaviria</taxon>
        <taxon>Heunggongvirae</taxon>
        <taxon>Uroviricota</taxon>
        <taxon>Caudoviricetes</taxon>
    </lineage>
</organism>
<protein>
    <submittedName>
        <fullName evidence="2">Uncharacterized protein</fullName>
    </submittedName>
</protein>
<keyword evidence="1" id="KW-0472">Membrane</keyword>
<keyword evidence="1" id="KW-0812">Transmembrane</keyword>
<proteinExistence type="predicted"/>
<evidence type="ECO:0000313" key="2">
    <source>
        <dbReference type="EMBL" id="DAE19902.1"/>
    </source>
</evidence>
<keyword evidence="1" id="KW-1133">Transmembrane helix</keyword>
<reference evidence="2" key="1">
    <citation type="journal article" date="2021" name="Proc. Natl. Acad. Sci. U.S.A.">
        <title>A Catalog of Tens of Thousands of Viruses from Human Metagenomes Reveals Hidden Associations with Chronic Diseases.</title>
        <authorList>
            <person name="Tisza M.J."/>
            <person name="Buck C.B."/>
        </authorList>
    </citation>
    <scope>NUCLEOTIDE SEQUENCE</scope>
    <source>
        <strain evidence="2">CtVCm11</strain>
    </source>
</reference>
<dbReference type="EMBL" id="BK015688">
    <property type="protein sequence ID" value="DAE19902.1"/>
    <property type="molecule type" value="Genomic_DNA"/>
</dbReference>
<sequence>MKRFIKLFLLLCSWALVAIVAAAILMLVSAWITGSTESVLFSAVFLVLTILVCAAILAISGADI</sequence>
<accession>A0A8S5QKV2</accession>
<feature type="transmembrane region" description="Helical" evidence="1">
    <location>
        <begin position="40"/>
        <end position="59"/>
    </location>
</feature>